<organism evidence="1 2">
    <name type="scientific">Pleurodeles waltl</name>
    <name type="common">Iberian ribbed newt</name>
    <dbReference type="NCBI Taxonomy" id="8319"/>
    <lineage>
        <taxon>Eukaryota</taxon>
        <taxon>Metazoa</taxon>
        <taxon>Chordata</taxon>
        <taxon>Craniata</taxon>
        <taxon>Vertebrata</taxon>
        <taxon>Euteleostomi</taxon>
        <taxon>Amphibia</taxon>
        <taxon>Batrachia</taxon>
        <taxon>Caudata</taxon>
        <taxon>Salamandroidea</taxon>
        <taxon>Salamandridae</taxon>
        <taxon>Pleurodelinae</taxon>
        <taxon>Pleurodeles</taxon>
    </lineage>
</organism>
<dbReference type="EMBL" id="JANPWB010000010">
    <property type="protein sequence ID" value="KAJ1140362.1"/>
    <property type="molecule type" value="Genomic_DNA"/>
</dbReference>
<proteinExistence type="predicted"/>
<dbReference type="Gene3D" id="3.60.10.10">
    <property type="entry name" value="Endonuclease/exonuclease/phosphatase"/>
    <property type="match status" value="1"/>
</dbReference>
<evidence type="ECO:0000313" key="1">
    <source>
        <dbReference type="EMBL" id="KAJ1140362.1"/>
    </source>
</evidence>
<dbReference type="InterPro" id="IPR036691">
    <property type="entry name" value="Endo/exonu/phosph_ase_sf"/>
</dbReference>
<comment type="caution">
    <text evidence="1">The sequence shown here is derived from an EMBL/GenBank/DDBJ whole genome shotgun (WGS) entry which is preliminary data.</text>
</comment>
<evidence type="ECO:0008006" key="3">
    <source>
        <dbReference type="Google" id="ProtNLM"/>
    </source>
</evidence>
<keyword evidence="2" id="KW-1185">Reference proteome</keyword>
<dbReference type="SUPFAM" id="SSF56219">
    <property type="entry name" value="DNase I-like"/>
    <property type="match status" value="1"/>
</dbReference>
<accession>A0AAV7QLK2</accession>
<name>A0AAV7QLK2_PLEWA</name>
<protein>
    <recommendedName>
        <fullName evidence="3">Endonuclease/exonuclease/phosphatase domain-containing protein</fullName>
    </recommendedName>
</protein>
<feature type="non-terminal residue" evidence="1">
    <location>
        <position position="1"/>
    </location>
</feature>
<sequence>SEFLQKTISHLSNDLPSTCIWGGDMNCVPQIDMDRSHTPITASPITKNSQMLRQWISDRRLTDTWRHLHPRDQEYSYYSPVHLPHTRIDLILTSQDITHRIT</sequence>
<dbReference type="Proteomes" id="UP001066276">
    <property type="component" value="Chromosome 6"/>
</dbReference>
<evidence type="ECO:0000313" key="2">
    <source>
        <dbReference type="Proteomes" id="UP001066276"/>
    </source>
</evidence>
<feature type="non-terminal residue" evidence="1">
    <location>
        <position position="102"/>
    </location>
</feature>
<dbReference type="AlphaFoldDB" id="A0AAV7QLK2"/>
<reference evidence="1" key="1">
    <citation type="journal article" date="2022" name="bioRxiv">
        <title>Sequencing and chromosome-scale assembly of the giantPleurodeles waltlgenome.</title>
        <authorList>
            <person name="Brown T."/>
            <person name="Elewa A."/>
            <person name="Iarovenko S."/>
            <person name="Subramanian E."/>
            <person name="Araus A.J."/>
            <person name="Petzold A."/>
            <person name="Susuki M."/>
            <person name="Suzuki K.-i.T."/>
            <person name="Hayashi T."/>
            <person name="Toyoda A."/>
            <person name="Oliveira C."/>
            <person name="Osipova E."/>
            <person name="Leigh N.D."/>
            <person name="Simon A."/>
            <person name="Yun M.H."/>
        </authorList>
    </citation>
    <scope>NUCLEOTIDE SEQUENCE</scope>
    <source>
        <strain evidence="1">20211129_DDA</strain>
        <tissue evidence="1">Liver</tissue>
    </source>
</reference>
<gene>
    <name evidence="1" type="ORF">NDU88_006717</name>
</gene>